<sequence length="179" mass="19963">MQTRAKNSSTVPACLRPPVAADAARFVALARRSRTLHVPWTSAPSTPEAFASYLAQMNLPMHRAMLVCTPNQHDGSEQIAGVFNLSQIVMGDFRSAYLGYYVFAGFERRGLMGVGLRHLLRYAFGTLKLHRLEANIQPGNEASIALVRSCGFQQEGFSPRYLKINGRWRDHERWAIVAG</sequence>
<dbReference type="AlphaFoldDB" id="A0A561XQ53"/>
<dbReference type="RefSeq" id="WP_146870938.1">
    <property type="nucleotide sequence ID" value="NZ_VJWE01000012.1"/>
</dbReference>
<accession>A0A561XQ53</accession>
<comment type="similarity">
    <text evidence="3">Belongs to the acetyltransferase family. RimJ subfamily.</text>
</comment>
<proteinExistence type="inferred from homology"/>
<comment type="caution">
    <text evidence="5">The sequence shown here is derived from an EMBL/GenBank/DDBJ whole genome shotgun (WGS) entry which is preliminary data.</text>
</comment>
<dbReference type="GO" id="GO:0005737">
    <property type="term" value="C:cytoplasm"/>
    <property type="evidence" value="ECO:0007669"/>
    <property type="project" value="TreeGrafter"/>
</dbReference>
<dbReference type="InterPro" id="IPR051531">
    <property type="entry name" value="N-acetyltransferase"/>
</dbReference>
<evidence type="ECO:0000259" key="4">
    <source>
        <dbReference type="PROSITE" id="PS51186"/>
    </source>
</evidence>
<dbReference type="InterPro" id="IPR000182">
    <property type="entry name" value="GNAT_dom"/>
</dbReference>
<organism evidence="5 6">
    <name type="scientific">Acidovorax delafieldii</name>
    <name type="common">Pseudomonas delafieldii</name>
    <dbReference type="NCBI Taxonomy" id="47920"/>
    <lineage>
        <taxon>Bacteria</taxon>
        <taxon>Pseudomonadati</taxon>
        <taxon>Pseudomonadota</taxon>
        <taxon>Betaproteobacteria</taxon>
        <taxon>Burkholderiales</taxon>
        <taxon>Comamonadaceae</taxon>
        <taxon>Acidovorax</taxon>
    </lineage>
</organism>
<dbReference type="Proteomes" id="UP000321485">
    <property type="component" value="Unassembled WGS sequence"/>
</dbReference>
<evidence type="ECO:0000256" key="2">
    <source>
        <dbReference type="ARBA" id="ARBA00023315"/>
    </source>
</evidence>
<dbReference type="Gene3D" id="3.40.630.30">
    <property type="match status" value="1"/>
</dbReference>
<dbReference type="PANTHER" id="PTHR43792:SF8">
    <property type="entry name" value="[RIBOSOMAL PROTEIN US5]-ALANINE N-ACETYLTRANSFERASE"/>
    <property type="match status" value="1"/>
</dbReference>
<keyword evidence="2" id="KW-0012">Acyltransferase</keyword>
<protein>
    <submittedName>
        <fullName evidence="5">Ribosomal-protein-alanine N-acetyltransferase</fullName>
    </submittedName>
</protein>
<evidence type="ECO:0000313" key="5">
    <source>
        <dbReference type="EMBL" id="TWG38240.1"/>
    </source>
</evidence>
<dbReference type="GeneID" id="51111246"/>
<dbReference type="PANTHER" id="PTHR43792">
    <property type="entry name" value="GNAT FAMILY, PUTATIVE (AFU_ORTHOLOGUE AFUA_3G00765)-RELATED-RELATED"/>
    <property type="match status" value="1"/>
</dbReference>
<dbReference type="PROSITE" id="PS51186">
    <property type="entry name" value="GNAT"/>
    <property type="match status" value="1"/>
</dbReference>
<name>A0A561XQ53_ACIDE</name>
<gene>
    <name evidence="5" type="ORF">ATF69_2182</name>
</gene>
<evidence type="ECO:0000313" key="6">
    <source>
        <dbReference type="Proteomes" id="UP000321485"/>
    </source>
</evidence>
<dbReference type="EMBL" id="VJWE01000012">
    <property type="protein sequence ID" value="TWG38240.1"/>
    <property type="molecule type" value="Genomic_DNA"/>
</dbReference>
<dbReference type="GO" id="GO:0008999">
    <property type="term" value="F:protein-N-terminal-alanine acetyltransferase activity"/>
    <property type="evidence" value="ECO:0007669"/>
    <property type="project" value="TreeGrafter"/>
</dbReference>
<dbReference type="SUPFAM" id="SSF55729">
    <property type="entry name" value="Acyl-CoA N-acyltransferases (Nat)"/>
    <property type="match status" value="1"/>
</dbReference>
<evidence type="ECO:0000256" key="3">
    <source>
        <dbReference type="ARBA" id="ARBA00038502"/>
    </source>
</evidence>
<keyword evidence="1 5" id="KW-0808">Transferase</keyword>
<reference evidence="5 6" key="1">
    <citation type="journal article" date="2015" name="Stand. Genomic Sci.">
        <title>Genomic Encyclopedia of Bacterial and Archaeal Type Strains, Phase III: the genomes of soil and plant-associated and newly described type strains.</title>
        <authorList>
            <person name="Whitman W.B."/>
            <person name="Woyke T."/>
            <person name="Klenk H.P."/>
            <person name="Zhou Y."/>
            <person name="Lilburn T.G."/>
            <person name="Beck B.J."/>
            <person name="De Vos P."/>
            <person name="Vandamme P."/>
            <person name="Eisen J.A."/>
            <person name="Garrity G."/>
            <person name="Hugenholtz P."/>
            <person name="Kyrpides N.C."/>
        </authorList>
    </citation>
    <scope>NUCLEOTIDE SEQUENCE [LARGE SCALE GENOMIC DNA]</scope>
    <source>
        <strain evidence="5 6">DSM 64</strain>
    </source>
</reference>
<dbReference type="Pfam" id="PF13302">
    <property type="entry name" value="Acetyltransf_3"/>
    <property type="match status" value="1"/>
</dbReference>
<feature type="domain" description="N-acetyltransferase" evidence="4">
    <location>
        <begin position="13"/>
        <end position="179"/>
    </location>
</feature>
<evidence type="ECO:0000256" key="1">
    <source>
        <dbReference type="ARBA" id="ARBA00022679"/>
    </source>
</evidence>
<dbReference type="InterPro" id="IPR016181">
    <property type="entry name" value="Acyl_CoA_acyltransferase"/>
</dbReference>